<evidence type="ECO:0000313" key="4">
    <source>
        <dbReference type="EMBL" id="QCP11675.1"/>
    </source>
</evidence>
<dbReference type="RefSeq" id="WP_137314522.1">
    <property type="nucleotide sequence ID" value="NZ_CP040017.1"/>
</dbReference>
<keyword evidence="2" id="KW-0732">Signal</keyword>
<protein>
    <recommendedName>
        <fullName evidence="3">FecR protein domain-containing protein</fullName>
    </recommendedName>
</protein>
<evidence type="ECO:0000259" key="3">
    <source>
        <dbReference type="Pfam" id="PF04773"/>
    </source>
</evidence>
<dbReference type="Pfam" id="PF04773">
    <property type="entry name" value="FecR"/>
    <property type="match status" value="1"/>
</dbReference>
<evidence type="ECO:0000256" key="1">
    <source>
        <dbReference type="SAM" id="MobiDB-lite"/>
    </source>
</evidence>
<keyword evidence="5" id="KW-1185">Reference proteome</keyword>
<sequence length="451" mass="46968">MSFYPQSPVCRPASAVLAVAAFVLSAGAWAAEAGRVVFVSGEAGTVGKPLAVGDAVQEGDELVTGKNGYVYVRTVDQGLLILRPSSKARIVQYHVDTQVPENTRVKLELVTGVARAVSGEAVKKARQNFRFNTPVAAIGVRGTDFTVFTDQETSSVAVTAGAVVVSGFGGNCAPGGTGPCEHAASRELAAGQPGQMLQVRRGQTQPRLTVGGSTPNTVAPPRNDEPVAKADGVQGVPVLDPLKADLLNQSVVRQNNVPQQPEPQPLPPQIGPSTPIVEVPPELPQAQLLWGRWEAVNGKAPTLAAADTAAATPVARSGSYAIYRTPGTTFQSPEQGSIGFSLAQSEAIVRNEATSAVTMATLQNGKLNVDFGKATFATSFDLIDNQQTFALQAEGKVSRDGQLSGNSQFNKPTNMNVTGAIAGPDGSSAAYIFSSRLDPARVANGVTQWVK</sequence>
<proteinExistence type="predicted"/>
<dbReference type="InterPro" id="IPR006860">
    <property type="entry name" value="FecR"/>
</dbReference>
<dbReference type="Gene3D" id="2.60.120.1440">
    <property type="match status" value="1"/>
</dbReference>
<evidence type="ECO:0000256" key="2">
    <source>
        <dbReference type="SAM" id="SignalP"/>
    </source>
</evidence>
<organism evidence="4 5">
    <name type="scientific">Pseudoduganella umbonata</name>
    <dbReference type="NCBI Taxonomy" id="864828"/>
    <lineage>
        <taxon>Bacteria</taxon>
        <taxon>Pseudomonadati</taxon>
        <taxon>Pseudomonadota</taxon>
        <taxon>Betaproteobacteria</taxon>
        <taxon>Burkholderiales</taxon>
        <taxon>Oxalobacteraceae</taxon>
        <taxon>Telluria group</taxon>
        <taxon>Pseudoduganella</taxon>
    </lineage>
</organism>
<name>A0ABX5UMR1_9BURK</name>
<reference evidence="4 5" key="1">
    <citation type="submission" date="2019-05" db="EMBL/GenBank/DDBJ databases">
        <title>Draft Genome Sequences of Six Type Strains of the Genus Massilia.</title>
        <authorList>
            <person name="Miess H."/>
            <person name="Frediansyhah A."/>
            <person name="Gross H."/>
        </authorList>
    </citation>
    <scope>NUCLEOTIDE SEQUENCE [LARGE SCALE GENOMIC DNA]</scope>
    <source>
        <strain evidence="4 5">DSMZ 26121</strain>
    </source>
</reference>
<feature type="signal peptide" evidence="2">
    <location>
        <begin position="1"/>
        <end position="30"/>
    </location>
</feature>
<feature type="region of interest" description="Disordered" evidence="1">
    <location>
        <begin position="201"/>
        <end position="228"/>
    </location>
</feature>
<feature type="chain" id="PRO_5046601469" description="FecR protein domain-containing protein" evidence="2">
    <location>
        <begin position="31"/>
        <end position="451"/>
    </location>
</feature>
<gene>
    <name evidence="4" type="ORF">FCL38_15545</name>
</gene>
<accession>A0ABX5UMR1</accession>
<feature type="compositionally biased region" description="Polar residues" evidence="1">
    <location>
        <begin position="201"/>
        <end position="217"/>
    </location>
</feature>
<dbReference type="Proteomes" id="UP000298763">
    <property type="component" value="Chromosome"/>
</dbReference>
<feature type="domain" description="FecR protein" evidence="3">
    <location>
        <begin position="60"/>
        <end position="163"/>
    </location>
</feature>
<dbReference type="EMBL" id="CP040017">
    <property type="protein sequence ID" value="QCP11675.1"/>
    <property type="molecule type" value="Genomic_DNA"/>
</dbReference>
<evidence type="ECO:0000313" key="5">
    <source>
        <dbReference type="Proteomes" id="UP000298763"/>
    </source>
</evidence>
<dbReference type="PANTHER" id="PTHR38731">
    <property type="entry name" value="LIPL45-RELATED LIPOPROTEIN-RELATED"/>
    <property type="match status" value="1"/>
</dbReference>